<proteinExistence type="predicted"/>
<comment type="caution">
    <text evidence="3">The sequence shown here is derived from an EMBL/GenBank/DDBJ whole genome shotgun (WGS) entry which is preliminary data.</text>
</comment>
<gene>
    <name evidence="3" type="ORF">GTK09_01625</name>
</gene>
<dbReference type="AlphaFoldDB" id="A0A6N9SYV2"/>
<keyword evidence="4" id="KW-1185">Reference proteome</keyword>
<evidence type="ECO:0000256" key="1">
    <source>
        <dbReference type="SAM" id="MobiDB-lite"/>
    </source>
</evidence>
<feature type="compositionally biased region" description="Basic and acidic residues" evidence="1">
    <location>
        <begin position="186"/>
        <end position="203"/>
    </location>
</feature>
<dbReference type="Gene3D" id="2.60.40.1880">
    <property type="entry name" value="Invasion associated locus B (IalB) protein"/>
    <property type="match status" value="1"/>
</dbReference>
<protein>
    <submittedName>
        <fullName evidence="3">Invasion associated locus B family protein</fullName>
    </submittedName>
</protein>
<dbReference type="Proteomes" id="UP000469011">
    <property type="component" value="Unassembled WGS sequence"/>
</dbReference>
<evidence type="ECO:0000313" key="4">
    <source>
        <dbReference type="Proteomes" id="UP000469011"/>
    </source>
</evidence>
<dbReference type="Pfam" id="PF06776">
    <property type="entry name" value="IalB"/>
    <property type="match status" value="1"/>
</dbReference>
<dbReference type="EMBL" id="JAAAMG010000001">
    <property type="protein sequence ID" value="NDW03115.1"/>
    <property type="molecule type" value="Genomic_DNA"/>
</dbReference>
<reference evidence="3 4" key="1">
    <citation type="submission" date="2020-01" db="EMBL/GenBank/DDBJ databases">
        <title>Jiella pacifica sp. nov.</title>
        <authorList>
            <person name="Xue Z."/>
            <person name="Zhu S."/>
            <person name="Chen J."/>
            <person name="Yang J."/>
        </authorList>
    </citation>
    <scope>NUCLEOTIDE SEQUENCE [LARGE SCALE GENOMIC DNA]</scope>
    <source>
        <strain evidence="3 4">40Bstr34</strain>
    </source>
</reference>
<keyword evidence="2" id="KW-0732">Signal</keyword>
<name>A0A6N9SYV2_9HYPH</name>
<feature type="chain" id="PRO_5026744017" evidence="2">
    <location>
        <begin position="29"/>
        <end position="219"/>
    </location>
</feature>
<sequence length="219" mass="23457">MKNASLSKLAGVLVGTATLLAGAPLANAQDANANANTQVLPTEWFKVCTKQGDNDICNTQYSLIAETRQLITAVNLIEVKGKVNQKVIQAVVPTGRVIPPGVQIKVDGNQPQALNYSVCFPNRCIAEAELTDALVASMKKGSQMVVTSINFQRQANPIPVSLKGFTDAFDGPPKDESALAQRQKELNDALQKQAEERRKRFEDAQNAAKQGGEAPATAQ</sequence>
<evidence type="ECO:0000256" key="2">
    <source>
        <dbReference type="SAM" id="SignalP"/>
    </source>
</evidence>
<organism evidence="3 4">
    <name type="scientific">Jiella pacifica</name>
    <dbReference type="NCBI Taxonomy" id="2696469"/>
    <lineage>
        <taxon>Bacteria</taxon>
        <taxon>Pseudomonadati</taxon>
        <taxon>Pseudomonadota</taxon>
        <taxon>Alphaproteobacteria</taxon>
        <taxon>Hyphomicrobiales</taxon>
        <taxon>Aurantimonadaceae</taxon>
        <taxon>Jiella</taxon>
    </lineage>
</organism>
<feature type="signal peptide" evidence="2">
    <location>
        <begin position="1"/>
        <end position="28"/>
    </location>
</feature>
<evidence type="ECO:0000313" key="3">
    <source>
        <dbReference type="EMBL" id="NDW03115.1"/>
    </source>
</evidence>
<accession>A0A6N9SYV2</accession>
<dbReference type="InterPro" id="IPR010642">
    <property type="entry name" value="Invasion_prot_B"/>
</dbReference>
<dbReference type="InterPro" id="IPR038696">
    <property type="entry name" value="IalB_sf"/>
</dbReference>
<feature type="region of interest" description="Disordered" evidence="1">
    <location>
        <begin position="186"/>
        <end position="219"/>
    </location>
</feature>